<sequence>MISTHWRSHISELPGHANPESISSYSLNLLEKQRLISNKLAGFNPSTTTINSDSSHALREIVLNWSAPPSNPAHTSNRDGSASRSIYLMEGQLAECLLEYLLIILQ</sequence>
<proteinExistence type="predicted"/>
<organism evidence="1 2">
    <name type="scientific">Pocillopora damicornis</name>
    <name type="common">Cauliflower coral</name>
    <name type="synonym">Millepora damicornis</name>
    <dbReference type="NCBI Taxonomy" id="46731"/>
    <lineage>
        <taxon>Eukaryota</taxon>
        <taxon>Metazoa</taxon>
        <taxon>Cnidaria</taxon>
        <taxon>Anthozoa</taxon>
        <taxon>Hexacorallia</taxon>
        <taxon>Scleractinia</taxon>
        <taxon>Astrocoeniina</taxon>
        <taxon>Pocilloporidae</taxon>
        <taxon>Pocillopora</taxon>
    </lineage>
</organism>
<accession>A0A3M6UEJ6</accession>
<comment type="caution">
    <text evidence="1">The sequence shown here is derived from an EMBL/GenBank/DDBJ whole genome shotgun (WGS) entry which is preliminary data.</text>
</comment>
<dbReference type="Proteomes" id="UP000275408">
    <property type="component" value="Unassembled WGS sequence"/>
</dbReference>
<gene>
    <name evidence="1" type="ORF">pdam_00003742</name>
</gene>
<name>A0A3M6UEJ6_POCDA</name>
<dbReference type="AlphaFoldDB" id="A0A3M6UEJ6"/>
<keyword evidence="2" id="KW-1185">Reference proteome</keyword>
<reference evidence="1 2" key="1">
    <citation type="journal article" date="2018" name="Sci. Rep.">
        <title>Comparative analysis of the Pocillopora damicornis genome highlights role of immune system in coral evolution.</title>
        <authorList>
            <person name="Cunning R."/>
            <person name="Bay R.A."/>
            <person name="Gillette P."/>
            <person name="Baker A.C."/>
            <person name="Traylor-Knowles N."/>
        </authorList>
    </citation>
    <scope>NUCLEOTIDE SEQUENCE [LARGE SCALE GENOMIC DNA]</scope>
    <source>
        <strain evidence="1">RSMAS</strain>
        <tissue evidence="1">Whole animal</tissue>
    </source>
</reference>
<dbReference type="EMBL" id="RCHS01001704">
    <property type="protein sequence ID" value="RMX52082.1"/>
    <property type="molecule type" value="Genomic_DNA"/>
</dbReference>
<evidence type="ECO:0000313" key="2">
    <source>
        <dbReference type="Proteomes" id="UP000275408"/>
    </source>
</evidence>
<protein>
    <submittedName>
        <fullName evidence="1">Uncharacterized protein</fullName>
    </submittedName>
</protein>
<evidence type="ECO:0000313" key="1">
    <source>
        <dbReference type="EMBL" id="RMX52082.1"/>
    </source>
</evidence>